<sequence length="232" mass="26582">MKDLIELFWLRYTELQSAVGKNEADKIAVLERELELLLDRVIGRKTGSSEDIREQFRFAIDLLNHEAEDLGCVQRNSDLLRTLVDRYVGMPLKAKVIGDEDEDILEWHHRHLILDEDMLNDLDEPVVVVSPGYRVSFSNGIDAFPRNTPEGPLGCHIAELVGVHRFQNDLRERLDNCFKGGTSKYTYAEDHDGHTIVKSLEMSPCYSSNYKLVGAMVVIREIADRRRRRATA</sequence>
<reference evidence="1" key="1">
    <citation type="journal article" date="2020" name="Science">
        <title>Unexpected conservation and global transmission of agrobacterial virulence plasmids.</title>
        <authorList>
            <person name="Weisberg A.J."/>
            <person name="Davis E.W. 2nd"/>
            <person name="Tabima J."/>
            <person name="Belcher M.S."/>
            <person name="Miller M."/>
            <person name="Kuo C.H."/>
            <person name="Loper J.E."/>
            <person name="Grunwald N.J."/>
            <person name="Putnam M.L."/>
            <person name="Chang J.H."/>
        </authorList>
    </citation>
    <scope>NUCLEOTIDE SEQUENCE</scope>
    <source>
        <strain evidence="1">17-1853-1a</strain>
    </source>
</reference>
<dbReference type="Proteomes" id="UP000663946">
    <property type="component" value="Chromosome 1"/>
</dbReference>
<evidence type="ECO:0000313" key="1">
    <source>
        <dbReference type="EMBL" id="NTC30694.1"/>
    </source>
</evidence>
<dbReference type="OrthoDB" id="7865850at2"/>
<evidence type="ECO:0000313" key="3">
    <source>
        <dbReference type="Proteomes" id="UP000702952"/>
    </source>
</evidence>
<evidence type="ECO:0000313" key="2">
    <source>
        <dbReference type="EMBL" id="QTG12965.1"/>
    </source>
</evidence>
<protein>
    <submittedName>
        <fullName evidence="1">Uncharacterized protein</fullName>
    </submittedName>
</protein>
<organism evidence="1 3">
    <name type="scientific">Agrobacterium tumefaciens</name>
    <dbReference type="NCBI Taxonomy" id="358"/>
    <lineage>
        <taxon>Bacteria</taxon>
        <taxon>Pseudomonadati</taxon>
        <taxon>Pseudomonadota</taxon>
        <taxon>Alphaproteobacteria</taxon>
        <taxon>Hyphomicrobiales</taxon>
        <taxon>Rhizobiaceae</taxon>
        <taxon>Rhizobium/Agrobacterium group</taxon>
        <taxon>Agrobacterium</taxon>
        <taxon>Agrobacterium tumefaciens complex</taxon>
    </lineage>
</organism>
<dbReference type="RefSeq" id="WP_013636202.1">
    <property type="nucleotide sequence ID" value="NC_015183.1"/>
</dbReference>
<accession>A0AA86KPS2</accession>
<gene>
    <name evidence="1" type="ORF">G6M46_21415</name>
    <name evidence="2" type="ORF">G6M86_06795</name>
</gene>
<dbReference type="Proteomes" id="UP000702952">
    <property type="component" value="Unassembled WGS sequence"/>
</dbReference>
<dbReference type="KEGG" id="atf:Ach5_15260"/>
<proteinExistence type="predicted"/>
<accession>A0A1B9U499</accession>
<dbReference type="EMBL" id="JAAMAY010000030">
    <property type="protein sequence ID" value="NTC30694.1"/>
    <property type="molecule type" value="Genomic_DNA"/>
</dbReference>
<dbReference type="EMBL" id="CP049216">
    <property type="protein sequence ID" value="QTG12965.1"/>
    <property type="molecule type" value="Genomic_DNA"/>
</dbReference>
<reference evidence="2" key="2">
    <citation type="submission" date="2020-02" db="EMBL/GenBank/DDBJ databases">
        <title>Unexpected conservation and global transmission of agrobacterial virulence plasmids.</title>
        <authorList>
            <person name="Weisberg A.J."/>
            <person name="Davis E.W. II"/>
            <person name="Tabima J.R."/>
            <person name="Belcher M.S."/>
            <person name="Miller M."/>
            <person name="Kuo C.-H."/>
            <person name="Loper J.E."/>
            <person name="Grunwald N.J."/>
            <person name="Putnam M.L."/>
            <person name="Chang J.H."/>
        </authorList>
    </citation>
    <scope>NUCLEOTIDE SEQUENCE</scope>
    <source>
        <strain evidence="2">Q15/94</strain>
    </source>
</reference>
<dbReference type="Gene3D" id="3.30.450.20">
    <property type="entry name" value="PAS domain"/>
    <property type="match status" value="1"/>
</dbReference>
<name>A0A1B9U499_AGRTU</name>
<dbReference type="AlphaFoldDB" id="A0A1B9U499"/>
<dbReference type="GeneID" id="92770751"/>